<dbReference type="Proteomes" id="UP000604825">
    <property type="component" value="Unassembled WGS sequence"/>
</dbReference>
<evidence type="ECO:0000256" key="1">
    <source>
        <dbReference type="SAM" id="MobiDB-lite"/>
    </source>
</evidence>
<reference evidence="2" key="1">
    <citation type="submission" date="2020-10" db="EMBL/GenBank/DDBJ databases">
        <authorList>
            <person name="Han B."/>
            <person name="Lu T."/>
            <person name="Zhao Q."/>
            <person name="Huang X."/>
            <person name="Zhao Y."/>
        </authorList>
    </citation>
    <scope>NUCLEOTIDE SEQUENCE</scope>
</reference>
<name>A0A811NPN6_9POAL</name>
<feature type="region of interest" description="Disordered" evidence="1">
    <location>
        <begin position="109"/>
        <end position="138"/>
    </location>
</feature>
<accession>A0A811NPN6</accession>
<organism evidence="2 3">
    <name type="scientific">Miscanthus lutarioriparius</name>
    <dbReference type="NCBI Taxonomy" id="422564"/>
    <lineage>
        <taxon>Eukaryota</taxon>
        <taxon>Viridiplantae</taxon>
        <taxon>Streptophyta</taxon>
        <taxon>Embryophyta</taxon>
        <taxon>Tracheophyta</taxon>
        <taxon>Spermatophyta</taxon>
        <taxon>Magnoliopsida</taxon>
        <taxon>Liliopsida</taxon>
        <taxon>Poales</taxon>
        <taxon>Poaceae</taxon>
        <taxon>PACMAD clade</taxon>
        <taxon>Panicoideae</taxon>
        <taxon>Andropogonodae</taxon>
        <taxon>Andropogoneae</taxon>
        <taxon>Saccharinae</taxon>
        <taxon>Miscanthus</taxon>
    </lineage>
</organism>
<sequence length="138" mass="14398">MDHGSAHGGAAHDPCRRGRVLLAGPRAGPHGAPSRGDPGGAPDPHAVSRARRRRAPYRPRRGPCRDLDSGLLDAVLDVLEAEFSRLLADHSISLAMSATLPAARLRSKRMNGKIGERDGVKGDGEKGDGLGVGPFTGT</sequence>
<protein>
    <submittedName>
        <fullName evidence="2">Uncharacterized protein</fullName>
    </submittedName>
</protein>
<evidence type="ECO:0000313" key="3">
    <source>
        <dbReference type="Proteomes" id="UP000604825"/>
    </source>
</evidence>
<evidence type="ECO:0000313" key="2">
    <source>
        <dbReference type="EMBL" id="CAD6229045.1"/>
    </source>
</evidence>
<keyword evidence="3" id="KW-1185">Reference proteome</keyword>
<dbReference type="AlphaFoldDB" id="A0A811NPN6"/>
<feature type="compositionally biased region" description="Basic and acidic residues" evidence="1">
    <location>
        <begin position="114"/>
        <end position="128"/>
    </location>
</feature>
<gene>
    <name evidence="2" type="ORF">NCGR_LOCUS19682</name>
</gene>
<feature type="region of interest" description="Disordered" evidence="1">
    <location>
        <begin position="1"/>
        <end position="66"/>
    </location>
</feature>
<feature type="compositionally biased region" description="Basic residues" evidence="1">
    <location>
        <begin position="48"/>
        <end position="62"/>
    </location>
</feature>
<comment type="caution">
    <text evidence="2">The sequence shown here is derived from an EMBL/GenBank/DDBJ whole genome shotgun (WGS) entry which is preliminary data.</text>
</comment>
<proteinExistence type="predicted"/>
<feature type="compositionally biased region" description="Gly residues" evidence="1">
    <location>
        <begin position="129"/>
        <end position="138"/>
    </location>
</feature>
<dbReference type="EMBL" id="CAJGYO010000005">
    <property type="protein sequence ID" value="CAD6229045.1"/>
    <property type="molecule type" value="Genomic_DNA"/>
</dbReference>